<dbReference type="OrthoDB" id="646623at2"/>
<dbReference type="SUPFAM" id="SSF52172">
    <property type="entry name" value="CheY-like"/>
    <property type="match status" value="1"/>
</dbReference>
<dbReference type="RefSeq" id="WP_114066363.1">
    <property type="nucleotide sequence ID" value="NZ_CP030850.1"/>
</dbReference>
<dbReference type="InterPro" id="IPR001789">
    <property type="entry name" value="Sig_transdc_resp-reg_receiver"/>
</dbReference>
<dbReference type="PROSITE" id="PS50930">
    <property type="entry name" value="HTH_LYTTR"/>
    <property type="match status" value="1"/>
</dbReference>
<dbReference type="PANTHER" id="PTHR37299:SF1">
    <property type="entry name" value="STAGE 0 SPORULATION PROTEIN A HOMOLOG"/>
    <property type="match status" value="1"/>
</dbReference>
<feature type="modified residue" description="4-aspartylphosphate" evidence="1">
    <location>
        <position position="55"/>
    </location>
</feature>
<evidence type="ECO:0000313" key="4">
    <source>
        <dbReference type="EMBL" id="AXE17578.1"/>
    </source>
</evidence>
<dbReference type="Pfam" id="PF00072">
    <property type="entry name" value="Response_reg"/>
    <property type="match status" value="1"/>
</dbReference>
<name>A0A344TG07_9BACT</name>
<dbReference type="EMBL" id="CP030850">
    <property type="protein sequence ID" value="AXE17578.1"/>
    <property type="molecule type" value="Genomic_DNA"/>
</dbReference>
<evidence type="ECO:0000256" key="1">
    <source>
        <dbReference type="PROSITE-ProRule" id="PRU00169"/>
    </source>
</evidence>
<organism evidence="4 5">
    <name type="scientific">Runella rosea</name>
    <dbReference type="NCBI Taxonomy" id="2259595"/>
    <lineage>
        <taxon>Bacteria</taxon>
        <taxon>Pseudomonadati</taxon>
        <taxon>Bacteroidota</taxon>
        <taxon>Cytophagia</taxon>
        <taxon>Cytophagales</taxon>
        <taxon>Spirosomataceae</taxon>
        <taxon>Runella</taxon>
    </lineage>
</organism>
<accession>A0A344TG07</accession>
<evidence type="ECO:0000259" key="3">
    <source>
        <dbReference type="PROSITE" id="PS50930"/>
    </source>
</evidence>
<sequence length="259" mass="30406">MKVVIIEDEALAARQLKAMVQECDENIEVITMLDSVESSIQWLRENERPDLLLMDIELCDGQSFEIFSQVEVKSPVIFTTAYNEYAIQAFKVNSIDYLLKPIDEEALKRSLYKFQELKKLYGTTAENHLDVNELVHLIKQTKVSPSDYRERFLLKQGSRLVPVSVDDIAYFYSQERLSFVKTWDERSYVVDYTLDELECILNPKQFFRANRQIILCPKSVDKIHLHFNSRLKLDLRPSTEEEVFISRDKAGEFRNWMGE</sequence>
<dbReference type="Pfam" id="PF04397">
    <property type="entry name" value="LytTR"/>
    <property type="match status" value="1"/>
</dbReference>
<protein>
    <submittedName>
        <fullName evidence="4">DNA-binding response regulator</fullName>
    </submittedName>
</protein>
<dbReference type="InterPro" id="IPR011006">
    <property type="entry name" value="CheY-like_superfamily"/>
</dbReference>
<dbReference type="InterPro" id="IPR007492">
    <property type="entry name" value="LytTR_DNA-bd_dom"/>
</dbReference>
<feature type="domain" description="HTH LytTR-type" evidence="3">
    <location>
        <begin position="152"/>
        <end position="259"/>
    </location>
</feature>
<keyword evidence="4" id="KW-0238">DNA-binding</keyword>
<dbReference type="AlphaFoldDB" id="A0A344TG07"/>
<dbReference type="KEGG" id="run:DR864_07455"/>
<gene>
    <name evidence="4" type="ORF">DR864_07455</name>
</gene>
<dbReference type="GO" id="GO:0000156">
    <property type="term" value="F:phosphorelay response regulator activity"/>
    <property type="evidence" value="ECO:0007669"/>
    <property type="project" value="InterPro"/>
</dbReference>
<feature type="domain" description="Response regulatory" evidence="2">
    <location>
        <begin position="2"/>
        <end position="115"/>
    </location>
</feature>
<dbReference type="PROSITE" id="PS50110">
    <property type="entry name" value="RESPONSE_REGULATORY"/>
    <property type="match status" value="1"/>
</dbReference>
<dbReference type="Gene3D" id="2.40.50.1020">
    <property type="entry name" value="LytTr DNA-binding domain"/>
    <property type="match status" value="1"/>
</dbReference>
<reference evidence="4 5" key="1">
    <citation type="submission" date="2018-07" db="EMBL/GenBank/DDBJ databases">
        <title>Genome sequencing of Runella.</title>
        <authorList>
            <person name="Baek M.-G."/>
            <person name="Yi H."/>
        </authorList>
    </citation>
    <scope>NUCLEOTIDE SEQUENCE [LARGE SCALE GENOMIC DNA]</scope>
    <source>
        <strain evidence="4 5">HYN0085</strain>
    </source>
</reference>
<evidence type="ECO:0000313" key="5">
    <source>
        <dbReference type="Proteomes" id="UP000251993"/>
    </source>
</evidence>
<keyword evidence="1" id="KW-0597">Phosphoprotein</keyword>
<dbReference type="Gene3D" id="3.40.50.2300">
    <property type="match status" value="1"/>
</dbReference>
<dbReference type="Proteomes" id="UP000251993">
    <property type="component" value="Chromosome"/>
</dbReference>
<dbReference type="FunFam" id="3.40.50.2300:FF:000361">
    <property type="entry name" value="Two-component system response regulator"/>
    <property type="match status" value="1"/>
</dbReference>
<keyword evidence="5" id="KW-1185">Reference proteome</keyword>
<dbReference type="SMART" id="SM00850">
    <property type="entry name" value="LytTR"/>
    <property type="match status" value="1"/>
</dbReference>
<dbReference type="InterPro" id="IPR046947">
    <property type="entry name" value="LytR-like"/>
</dbReference>
<proteinExistence type="predicted"/>
<dbReference type="SMART" id="SM00448">
    <property type="entry name" value="REC"/>
    <property type="match status" value="1"/>
</dbReference>
<dbReference type="GO" id="GO:0003677">
    <property type="term" value="F:DNA binding"/>
    <property type="evidence" value="ECO:0007669"/>
    <property type="project" value="UniProtKB-KW"/>
</dbReference>
<evidence type="ECO:0000259" key="2">
    <source>
        <dbReference type="PROSITE" id="PS50110"/>
    </source>
</evidence>
<dbReference type="PANTHER" id="PTHR37299">
    <property type="entry name" value="TRANSCRIPTIONAL REGULATOR-RELATED"/>
    <property type="match status" value="1"/>
</dbReference>